<dbReference type="RefSeq" id="WP_257858125.1">
    <property type="nucleotide sequence ID" value="NZ_CP102515.1"/>
</dbReference>
<accession>A0ABY5Q886</accession>
<keyword evidence="2" id="KW-0614">Plasmid</keyword>
<feature type="region of interest" description="Disordered" evidence="1">
    <location>
        <begin position="254"/>
        <end position="281"/>
    </location>
</feature>
<sequence>MTTELSGVDLARQALVAAREAAKKNGATRQKPKRRTTTAVRRDGREPLGLGAAIGMMMTERGMVAPAAGGSVLADFDAILAAAVPELAGRVQAVAFDVDTGRLDVVPDAPAVGTKLRWSTPQLVAAANERVPSANVRALDVLAPAPVKTGLTTPADAVPASPAPASPAGPVERRTPPDGYRRAIEAYRQAVPPSQVDRAIAEAVERQTKEMRELSHWAFPEPDVVLDDALAPIEQARTERRRRAAATEAAALRRARAERAGQPCPGRRTPGGLVRGYEPQQ</sequence>
<evidence type="ECO:0000313" key="3">
    <source>
        <dbReference type="Proteomes" id="UP001057738"/>
    </source>
</evidence>
<dbReference type="Proteomes" id="UP001057738">
    <property type="component" value="Plasmid unnamed1"/>
</dbReference>
<evidence type="ECO:0000313" key="2">
    <source>
        <dbReference type="EMBL" id="UUY52382.1"/>
    </source>
</evidence>
<evidence type="ECO:0000256" key="1">
    <source>
        <dbReference type="SAM" id="MobiDB-lite"/>
    </source>
</evidence>
<organism evidence="2 3">
    <name type="scientific">Streptomyces yangpuensis</name>
    <dbReference type="NCBI Taxonomy" id="1648182"/>
    <lineage>
        <taxon>Bacteria</taxon>
        <taxon>Bacillati</taxon>
        <taxon>Actinomycetota</taxon>
        <taxon>Actinomycetes</taxon>
        <taxon>Kitasatosporales</taxon>
        <taxon>Streptomycetaceae</taxon>
        <taxon>Streptomyces</taxon>
    </lineage>
</organism>
<dbReference type="GeneID" id="95578649"/>
<geneLocation type="plasmid" evidence="2 3">
    <name>unnamed1</name>
</geneLocation>
<reference evidence="2" key="1">
    <citation type="submission" date="2022-08" db="EMBL/GenBank/DDBJ databases">
        <authorList>
            <person name="Tian L."/>
        </authorList>
    </citation>
    <scope>NUCLEOTIDE SEQUENCE</scope>
    <source>
        <strain evidence="2">CM253</strain>
        <plasmid evidence="2">unnamed1</plasmid>
    </source>
</reference>
<protein>
    <submittedName>
        <fullName evidence="2">DciA family protein</fullName>
    </submittedName>
</protein>
<feature type="region of interest" description="Disordered" evidence="1">
    <location>
        <begin position="151"/>
        <end position="178"/>
    </location>
</feature>
<proteinExistence type="predicted"/>
<keyword evidence="3" id="KW-1185">Reference proteome</keyword>
<gene>
    <name evidence="2" type="ORF">NRK68_34495</name>
</gene>
<name>A0ABY5Q886_9ACTN</name>
<dbReference type="EMBL" id="CP102515">
    <property type="protein sequence ID" value="UUY52382.1"/>
    <property type="molecule type" value="Genomic_DNA"/>
</dbReference>
<feature type="region of interest" description="Disordered" evidence="1">
    <location>
        <begin position="21"/>
        <end position="41"/>
    </location>
</feature>